<evidence type="ECO:0000256" key="6">
    <source>
        <dbReference type="SAM" id="Phobius"/>
    </source>
</evidence>
<feature type="transmembrane region" description="Helical" evidence="6">
    <location>
        <begin position="9"/>
        <end position="28"/>
    </location>
</feature>
<dbReference type="RefSeq" id="WP_052651514.1">
    <property type="nucleotide sequence ID" value="NZ_CCXS01000001.1"/>
</dbReference>
<feature type="transmembrane region" description="Helical" evidence="6">
    <location>
        <begin position="300"/>
        <end position="323"/>
    </location>
</feature>
<comment type="subcellular location">
    <subcellularLocation>
        <location evidence="1">Cell membrane</location>
        <topology evidence="1">Multi-pass membrane protein</topology>
    </subcellularLocation>
</comment>
<keyword evidence="3 6" id="KW-0812">Transmembrane</keyword>
<evidence type="ECO:0000313" key="9">
    <source>
        <dbReference type="Proteomes" id="UP000043699"/>
    </source>
</evidence>
<accession>A0A098ELL8</accession>
<feature type="transmembrane region" description="Helical" evidence="6">
    <location>
        <begin position="366"/>
        <end position="385"/>
    </location>
</feature>
<evidence type="ECO:0000256" key="1">
    <source>
        <dbReference type="ARBA" id="ARBA00004651"/>
    </source>
</evidence>
<feature type="transmembrane region" description="Helical" evidence="6">
    <location>
        <begin position="275"/>
        <end position="294"/>
    </location>
</feature>
<dbReference type="OrthoDB" id="9797740at2"/>
<name>A0A098ELL8_9BACL</name>
<feature type="domain" description="Major facilitator superfamily (MFS) profile" evidence="7">
    <location>
        <begin position="9"/>
        <end position="390"/>
    </location>
</feature>
<dbReference type="InterPro" id="IPR036259">
    <property type="entry name" value="MFS_trans_sf"/>
</dbReference>
<dbReference type="PANTHER" id="PTHR23523:SF2">
    <property type="entry name" value="2-NITROIMIDAZOLE TRANSPORTER"/>
    <property type="match status" value="1"/>
</dbReference>
<sequence length="394" mass="42677">MAALQKKSALGLMVMAIFFVSLNLRPAISSVGPVLEIIRTDLGLSNSQVSLLTSIPVFCMGLFAPLAVVFNRKFGMKRSVAFLIVVIGALTFVRGLAPTFAVLLASSFFIGLSIAIISPLISAMIKRNFPTKTTSLIGVYSFGLGLGATLSTGFTGVFYTWTDWPLALASWGALAVIALILWFRVNEPKSDGLEDDLTVGPGNSPWKNRRAWYMLVFFGLQSALFFSMITWLAPILIEKGMTVLAASAVLTVMTSVQLVGNLSIPALLAKFPSRLFWTMVSLLFGASGIGLLMMDQLVLAWPAAVCLGFTLGGLFPIALLMPLDENERADDVNSWTSMIQGGGYIISSIMPFSVGFFYDRFGSHDLTLVLFMSYIVLLALFAILLSKRKKALTT</sequence>
<dbReference type="SUPFAM" id="SSF103473">
    <property type="entry name" value="MFS general substrate transporter"/>
    <property type="match status" value="1"/>
</dbReference>
<organism evidence="8 9">
    <name type="scientific">Planococcus massiliensis</name>
    <dbReference type="NCBI Taxonomy" id="1499687"/>
    <lineage>
        <taxon>Bacteria</taxon>
        <taxon>Bacillati</taxon>
        <taxon>Bacillota</taxon>
        <taxon>Bacilli</taxon>
        <taxon>Bacillales</taxon>
        <taxon>Caryophanaceae</taxon>
        <taxon>Planococcus</taxon>
    </lineage>
</organism>
<gene>
    <name evidence="8" type="primary">yycB</name>
    <name evidence="8" type="ORF">BN1080_01641</name>
</gene>
<feature type="transmembrane region" description="Helical" evidence="6">
    <location>
        <begin position="164"/>
        <end position="183"/>
    </location>
</feature>
<evidence type="ECO:0000256" key="4">
    <source>
        <dbReference type="ARBA" id="ARBA00022989"/>
    </source>
</evidence>
<feature type="transmembrane region" description="Helical" evidence="6">
    <location>
        <begin position="103"/>
        <end position="125"/>
    </location>
</feature>
<reference evidence="8 9" key="1">
    <citation type="submission" date="2014-09" db="EMBL/GenBank/DDBJ databases">
        <authorList>
            <person name="Urmite Genomes Urmite Genomes"/>
        </authorList>
    </citation>
    <scope>NUCLEOTIDE SEQUENCE [LARGE SCALE GENOMIC DNA]</scope>
    <source>
        <strain evidence="8 9">ES2</strain>
    </source>
</reference>
<feature type="transmembrane region" description="Helical" evidence="6">
    <location>
        <begin position="48"/>
        <end position="68"/>
    </location>
</feature>
<evidence type="ECO:0000259" key="7">
    <source>
        <dbReference type="PROSITE" id="PS50850"/>
    </source>
</evidence>
<keyword evidence="5 6" id="KW-0472">Membrane</keyword>
<evidence type="ECO:0000256" key="5">
    <source>
        <dbReference type="ARBA" id="ARBA00023136"/>
    </source>
</evidence>
<dbReference type="EMBL" id="CCXS01000001">
    <property type="protein sequence ID" value="CEG22707.1"/>
    <property type="molecule type" value="Genomic_DNA"/>
</dbReference>
<feature type="transmembrane region" description="Helical" evidence="6">
    <location>
        <begin position="212"/>
        <end position="237"/>
    </location>
</feature>
<feature type="transmembrane region" description="Helical" evidence="6">
    <location>
        <begin position="137"/>
        <end position="158"/>
    </location>
</feature>
<evidence type="ECO:0000256" key="3">
    <source>
        <dbReference type="ARBA" id="ARBA00022692"/>
    </source>
</evidence>
<dbReference type="Gene3D" id="1.20.1250.20">
    <property type="entry name" value="MFS general substrate transporter like domains"/>
    <property type="match status" value="1"/>
</dbReference>
<proteinExistence type="predicted"/>
<evidence type="ECO:0000313" key="8">
    <source>
        <dbReference type="EMBL" id="CEG22707.1"/>
    </source>
</evidence>
<dbReference type="InterPro" id="IPR052524">
    <property type="entry name" value="MFS_Cyanate_Porter"/>
</dbReference>
<keyword evidence="4 6" id="KW-1133">Transmembrane helix</keyword>
<dbReference type="STRING" id="1499687.BN1080_01641"/>
<dbReference type="PANTHER" id="PTHR23523">
    <property type="match status" value="1"/>
</dbReference>
<dbReference type="InterPro" id="IPR011701">
    <property type="entry name" value="MFS"/>
</dbReference>
<feature type="transmembrane region" description="Helical" evidence="6">
    <location>
        <begin position="335"/>
        <end position="354"/>
    </location>
</feature>
<dbReference type="Proteomes" id="UP000043699">
    <property type="component" value="Unassembled WGS sequence"/>
</dbReference>
<dbReference type="Pfam" id="PF07690">
    <property type="entry name" value="MFS_1"/>
    <property type="match status" value="1"/>
</dbReference>
<feature type="transmembrane region" description="Helical" evidence="6">
    <location>
        <begin position="80"/>
        <end position="97"/>
    </location>
</feature>
<dbReference type="GO" id="GO:0005886">
    <property type="term" value="C:plasma membrane"/>
    <property type="evidence" value="ECO:0007669"/>
    <property type="project" value="UniProtKB-SubCell"/>
</dbReference>
<dbReference type="PROSITE" id="PS50850">
    <property type="entry name" value="MFS"/>
    <property type="match status" value="1"/>
</dbReference>
<keyword evidence="9" id="KW-1185">Reference proteome</keyword>
<evidence type="ECO:0000256" key="2">
    <source>
        <dbReference type="ARBA" id="ARBA00022448"/>
    </source>
</evidence>
<dbReference type="InterPro" id="IPR020846">
    <property type="entry name" value="MFS_dom"/>
</dbReference>
<dbReference type="AlphaFoldDB" id="A0A098ELL8"/>
<feature type="transmembrane region" description="Helical" evidence="6">
    <location>
        <begin position="243"/>
        <end position="268"/>
    </location>
</feature>
<dbReference type="GO" id="GO:0022857">
    <property type="term" value="F:transmembrane transporter activity"/>
    <property type="evidence" value="ECO:0007669"/>
    <property type="project" value="InterPro"/>
</dbReference>
<keyword evidence="2" id="KW-0813">Transport</keyword>
<protein>
    <submittedName>
        <fullName evidence="8">Putative transporter YycB</fullName>
    </submittedName>
</protein>